<evidence type="ECO:0000256" key="2">
    <source>
        <dbReference type="SAM" id="Phobius"/>
    </source>
</evidence>
<comment type="caution">
    <text evidence="4">The sequence shown here is derived from an EMBL/GenBank/DDBJ whole genome shotgun (WGS) entry which is preliminary data.</text>
</comment>
<evidence type="ECO:0000313" key="5">
    <source>
        <dbReference type="Proteomes" id="UP001498398"/>
    </source>
</evidence>
<reference evidence="4 5" key="1">
    <citation type="submission" date="2024-01" db="EMBL/GenBank/DDBJ databases">
        <title>A draft genome for the cacao thread blight pathogen Marasmiellus scandens.</title>
        <authorList>
            <person name="Baruah I.K."/>
            <person name="Leung J."/>
            <person name="Bukari Y."/>
            <person name="Amoako-Attah I."/>
            <person name="Meinhardt L.W."/>
            <person name="Bailey B.A."/>
            <person name="Cohen S.P."/>
        </authorList>
    </citation>
    <scope>NUCLEOTIDE SEQUENCE [LARGE SCALE GENOMIC DNA]</scope>
    <source>
        <strain evidence="4 5">GH-19</strain>
    </source>
</reference>
<dbReference type="Proteomes" id="UP001498398">
    <property type="component" value="Unassembled WGS sequence"/>
</dbReference>
<evidence type="ECO:0000256" key="1">
    <source>
        <dbReference type="SAM" id="MobiDB-lite"/>
    </source>
</evidence>
<keyword evidence="2" id="KW-1133">Transmembrane helix</keyword>
<feature type="region of interest" description="Disordered" evidence="1">
    <location>
        <begin position="53"/>
        <end position="86"/>
    </location>
</feature>
<sequence>MGRWTQYDEDSYRLPEGMERIGYDSDSGRYIFRDRDGSIWQGQPGAQFSEMTLVSRGSSGSSSDSHDDDDIEANSLPTRSDGYQRLPMDTDPIAHRQTVNTAAFRQLFPFFLIIAVLLLLVYKFIVSPNLGPPKDPCPGALSHLVEPGESCWKISQANGCSLEELQEMNRKVDCERLMPGETLCLPLKENLGGQ</sequence>
<keyword evidence="5" id="KW-1185">Reference proteome</keyword>
<dbReference type="Gene3D" id="3.10.350.10">
    <property type="entry name" value="LysM domain"/>
    <property type="match status" value="1"/>
</dbReference>
<feature type="domain" description="LysM" evidence="3">
    <location>
        <begin position="141"/>
        <end position="185"/>
    </location>
</feature>
<evidence type="ECO:0000259" key="3">
    <source>
        <dbReference type="PROSITE" id="PS51782"/>
    </source>
</evidence>
<dbReference type="PROSITE" id="PS51782">
    <property type="entry name" value="LYSM"/>
    <property type="match status" value="1"/>
</dbReference>
<organism evidence="4 5">
    <name type="scientific">Marasmiellus scandens</name>
    <dbReference type="NCBI Taxonomy" id="2682957"/>
    <lineage>
        <taxon>Eukaryota</taxon>
        <taxon>Fungi</taxon>
        <taxon>Dikarya</taxon>
        <taxon>Basidiomycota</taxon>
        <taxon>Agaricomycotina</taxon>
        <taxon>Agaricomycetes</taxon>
        <taxon>Agaricomycetidae</taxon>
        <taxon>Agaricales</taxon>
        <taxon>Marasmiineae</taxon>
        <taxon>Omphalotaceae</taxon>
        <taxon>Marasmiellus</taxon>
    </lineage>
</organism>
<name>A0ABR1JMD6_9AGAR</name>
<dbReference type="EMBL" id="JBANRG010000008">
    <property type="protein sequence ID" value="KAK7464138.1"/>
    <property type="molecule type" value="Genomic_DNA"/>
</dbReference>
<proteinExistence type="predicted"/>
<evidence type="ECO:0000313" key="4">
    <source>
        <dbReference type="EMBL" id="KAK7464138.1"/>
    </source>
</evidence>
<dbReference type="InterPro" id="IPR018392">
    <property type="entry name" value="LysM"/>
</dbReference>
<dbReference type="Pfam" id="PF01476">
    <property type="entry name" value="LysM"/>
    <property type="match status" value="1"/>
</dbReference>
<protein>
    <recommendedName>
        <fullName evidence="3">LysM domain-containing protein</fullName>
    </recommendedName>
</protein>
<dbReference type="SMART" id="SM00257">
    <property type="entry name" value="LysM"/>
    <property type="match status" value="1"/>
</dbReference>
<feature type="transmembrane region" description="Helical" evidence="2">
    <location>
        <begin position="107"/>
        <end position="125"/>
    </location>
</feature>
<accession>A0ABR1JMD6</accession>
<dbReference type="InterPro" id="IPR036779">
    <property type="entry name" value="LysM_dom_sf"/>
</dbReference>
<dbReference type="SUPFAM" id="SSF54106">
    <property type="entry name" value="LysM domain"/>
    <property type="match status" value="1"/>
</dbReference>
<gene>
    <name evidence="4" type="ORF">VKT23_006301</name>
</gene>
<keyword evidence="2" id="KW-0812">Transmembrane</keyword>
<keyword evidence="2" id="KW-0472">Membrane</keyword>